<reference evidence="2" key="1">
    <citation type="submission" date="2023-10" db="EMBL/GenBank/DDBJ databases">
        <title>Genome assemblies of two species of porcelain crab, Petrolisthes cinctipes and Petrolisthes manimaculis (Anomura: Porcellanidae).</title>
        <authorList>
            <person name="Angst P."/>
        </authorList>
    </citation>
    <scope>NUCLEOTIDE SEQUENCE</scope>
    <source>
        <strain evidence="2">PB745_01</strain>
        <tissue evidence="2">Gill</tissue>
    </source>
</reference>
<dbReference type="Proteomes" id="UP001286313">
    <property type="component" value="Unassembled WGS sequence"/>
</dbReference>
<feature type="region of interest" description="Disordered" evidence="1">
    <location>
        <begin position="1"/>
        <end position="24"/>
    </location>
</feature>
<proteinExistence type="predicted"/>
<name>A0AAE1ELS1_PETCI</name>
<sequence>MWSRGEKETRWKEGATRKEKSQEEKYGLTLTLSNLKNGLGFNNEALPTALSVVEGQPGPLKWEDER</sequence>
<dbReference type="AlphaFoldDB" id="A0AAE1ELS1"/>
<accession>A0AAE1ELS1</accession>
<evidence type="ECO:0000313" key="3">
    <source>
        <dbReference type="Proteomes" id="UP001286313"/>
    </source>
</evidence>
<protein>
    <submittedName>
        <fullName evidence="2">Uncharacterized protein</fullName>
    </submittedName>
</protein>
<comment type="caution">
    <text evidence="2">The sequence shown here is derived from an EMBL/GenBank/DDBJ whole genome shotgun (WGS) entry which is preliminary data.</text>
</comment>
<organism evidence="2 3">
    <name type="scientific">Petrolisthes cinctipes</name>
    <name type="common">Flat porcelain crab</name>
    <dbReference type="NCBI Taxonomy" id="88211"/>
    <lineage>
        <taxon>Eukaryota</taxon>
        <taxon>Metazoa</taxon>
        <taxon>Ecdysozoa</taxon>
        <taxon>Arthropoda</taxon>
        <taxon>Crustacea</taxon>
        <taxon>Multicrustacea</taxon>
        <taxon>Malacostraca</taxon>
        <taxon>Eumalacostraca</taxon>
        <taxon>Eucarida</taxon>
        <taxon>Decapoda</taxon>
        <taxon>Pleocyemata</taxon>
        <taxon>Anomura</taxon>
        <taxon>Galatheoidea</taxon>
        <taxon>Porcellanidae</taxon>
        <taxon>Petrolisthes</taxon>
    </lineage>
</organism>
<keyword evidence="3" id="KW-1185">Reference proteome</keyword>
<evidence type="ECO:0000313" key="2">
    <source>
        <dbReference type="EMBL" id="KAK3856664.1"/>
    </source>
</evidence>
<dbReference type="EMBL" id="JAWQEG010005817">
    <property type="protein sequence ID" value="KAK3856664.1"/>
    <property type="molecule type" value="Genomic_DNA"/>
</dbReference>
<evidence type="ECO:0000256" key="1">
    <source>
        <dbReference type="SAM" id="MobiDB-lite"/>
    </source>
</evidence>
<gene>
    <name evidence="2" type="ORF">Pcinc_037028</name>
</gene>